<comment type="caution">
    <text evidence="10">The sequence shown here is derived from an EMBL/GenBank/DDBJ whole genome shotgun (WGS) entry which is preliminary data.</text>
</comment>
<dbReference type="SUPFAM" id="SSF52743">
    <property type="entry name" value="Subtilisin-like"/>
    <property type="match status" value="1"/>
</dbReference>
<dbReference type="Gene3D" id="3.40.50.200">
    <property type="entry name" value="Peptidase S8/S53 domain"/>
    <property type="match status" value="1"/>
</dbReference>
<feature type="active site" description="Charge relay system" evidence="5">
    <location>
        <position position="102"/>
    </location>
</feature>
<dbReference type="InterPro" id="IPR036852">
    <property type="entry name" value="Peptidase_S8/S53_dom_sf"/>
</dbReference>
<dbReference type="InterPro" id="IPR050131">
    <property type="entry name" value="Peptidase_S8_subtilisin-like"/>
</dbReference>
<feature type="compositionally biased region" description="Low complexity" evidence="6">
    <location>
        <begin position="372"/>
        <end position="392"/>
    </location>
</feature>
<organism evidence="10 11">
    <name type="scientific">Cellulomonas uda</name>
    <dbReference type="NCBI Taxonomy" id="1714"/>
    <lineage>
        <taxon>Bacteria</taxon>
        <taxon>Bacillati</taxon>
        <taxon>Actinomycetota</taxon>
        <taxon>Actinomycetes</taxon>
        <taxon>Micrococcales</taxon>
        <taxon>Cellulomonadaceae</taxon>
        <taxon>Cellulomonas</taxon>
    </lineage>
</organism>
<accession>A0A4Y3KDA6</accession>
<name>A0A4Y3KDA6_CELUD</name>
<keyword evidence="2 5" id="KW-0645">Protease</keyword>
<dbReference type="Proteomes" id="UP000315842">
    <property type="component" value="Unassembled WGS sequence"/>
</dbReference>
<evidence type="ECO:0000256" key="6">
    <source>
        <dbReference type="SAM" id="MobiDB-lite"/>
    </source>
</evidence>
<feature type="chain" id="PRO_5021345032" description="Peptidase S8/S53 domain-containing protein" evidence="8">
    <location>
        <begin position="27"/>
        <end position="455"/>
    </location>
</feature>
<keyword evidence="7" id="KW-0812">Transmembrane</keyword>
<dbReference type="PANTHER" id="PTHR43806:SF11">
    <property type="entry name" value="CEREVISIN-RELATED"/>
    <property type="match status" value="1"/>
</dbReference>
<evidence type="ECO:0000313" key="11">
    <source>
        <dbReference type="Proteomes" id="UP000315842"/>
    </source>
</evidence>
<reference evidence="10 11" key="1">
    <citation type="submission" date="2019-06" db="EMBL/GenBank/DDBJ databases">
        <title>Whole genome shotgun sequence of Cellulomonas uda NBRC 3747.</title>
        <authorList>
            <person name="Hosoyama A."/>
            <person name="Uohara A."/>
            <person name="Ohji S."/>
            <person name="Ichikawa N."/>
        </authorList>
    </citation>
    <scope>NUCLEOTIDE SEQUENCE [LARGE SCALE GENOMIC DNA]</scope>
    <source>
        <strain evidence="10 11">NBRC 3747</strain>
    </source>
</reference>
<keyword evidence="4 5" id="KW-0720">Serine protease</keyword>
<dbReference type="PROSITE" id="PS51892">
    <property type="entry name" value="SUBTILASE"/>
    <property type="match status" value="1"/>
</dbReference>
<evidence type="ECO:0000256" key="3">
    <source>
        <dbReference type="ARBA" id="ARBA00022801"/>
    </source>
</evidence>
<feature type="domain" description="Peptidase S8/S53" evidence="9">
    <location>
        <begin position="50"/>
        <end position="301"/>
    </location>
</feature>
<keyword evidence="7" id="KW-1133">Transmembrane helix</keyword>
<gene>
    <name evidence="10" type="ORF">CUD01_14390</name>
</gene>
<keyword evidence="7" id="KW-0472">Membrane</keyword>
<protein>
    <recommendedName>
        <fullName evidence="9">Peptidase S8/S53 domain-containing protein</fullName>
    </recommendedName>
</protein>
<evidence type="ECO:0000256" key="8">
    <source>
        <dbReference type="SAM" id="SignalP"/>
    </source>
</evidence>
<dbReference type="Pfam" id="PF00082">
    <property type="entry name" value="Peptidase_S8"/>
    <property type="match status" value="1"/>
</dbReference>
<dbReference type="PANTHER" id="PTHR43806">
    <property type="entry name" value="PEPTIDASE S8"/>
    <property type="match status" value="1"/>
</dbReference>
<dbReference type="AlphaFoldDB" id="A0A4Y3KDA6"/>
<evidence type="ECO:0000256" key="7">
    <source>
        <dbReference type="SAM" id="Phobius"/>
    </source>
</evidence>
<evidence type="ECO:0000256" key="4">
    <source>
        <dbReference type="ARBA" id="ARBA00022825"/>
    </source>
</evidence>
<feature type="region of interest" description="Disordered" evidence="6">
    <location>
        <begin position="323"/>
        <end position="342"/>
    </location>
</feature>
<sequence>MRAARTYAAVASGLLLAIVAAAPAAALDDDDGMWYYTATGMSKLHERTTGKGVQIAVVDTAIWPDAGDLAGASVRVHEPSFCAEKSLGDPLPAAQRTVSAAHGTNMTALLVGTGSGQNGHPGILGVAPDADVWFYSTLVGPDGEQVCHSPSVEAGRFVFGEAIDQAVADGADIISISLSSTVLMDYWAVTRALHEGVVVVVALSDNPDQPYPGSFNGVVTVESLGPDVQVRPGSRPGADVVAPGEAIRHLDDDLSSYRLRNGSSAATAFTAGALALVWSAYPEATGNQIIQTLIRNTDGEDHELYHDPLTGYGVVNVRHMLEHDPTTYPDENPLLDHDPDSIPTYEQVQDLSLLDDPTLRDSPRRETPSAGATTPLPSPTADATATPAPATPVAHDAGSTAPALLAAGGGLLAVGVAAVAVLVFRRRGATATGVSRPGTGGATQAYGSDPTEGGK</sequence>
<feature type="signal peptide" evidence="8">
    <location>
        <begin position="1"/>
        <end position="26"/>
    </location>
</feature>
<evidence type="ECO:0000256" key="1">
    <source>
        <dbReference type="ARBA" id="ARBA00011073"/>
    </source>
</evidence>
<dbReference type="CDD" id="cd00306">
    <property type="entry name" value="Peptidases_S8_S53"/>
    <property type="match status" value="1"/>
</dbReference>
<dbReference type="InterPro" id="IPR015500">
    <property type="entry name" value="Peptidase_S8_subtilisin-rel"/>
</dbReference>
<dbReference type="InterPro" id="IPR000209">
    <property type="entry name" value="Peptidase_S8/S53_dom"/>
</dbReference>
<feature type="active site" description="Charge relay system" evidence="5">
    <location>
        <position position="264"/>
    </location>
</feature>
<feature type="region of interest" description="Disordered" evidence="6">
    <location>
        <begin position="348"/>
        <end position="396"/>
    </location>
</feature>
<feature type="transmembrane region" description="Helical" evidence="7">
    <location>
        <begin position="403"/>
        <end position="424"/>
    </location>
</feature>
<keyword evidence="11" id="KW-1185">Reference proteome</keyword>
<evidence type="ECO:0000259" key="9">
    <source>
        <dbReference type="Pfam" id="PF00082"/>
    </source>
</evidence>
<evidence type="ECO:0000256" key="5">
    <source>
        <dbReference type="PROSITE-ProRule" id="PRU01240"/>
    </source>
</evidence>
<dbReference type="EMBL" id="BJLP01000019">
    <property type="protein sequence ID" value="GEA80995.1"/>
    <property type="molecule type" value="Genomic_DNA"/>
</dbReference>
<feature type="active site" description="Charge relay system" evidence="5">
    <location>
        <position position="59"/>
    </location>
</feature>
<dbReference type="RefSeq" id="WP_141319896.1">
    <property type="nucleotide sequence ID" value="NZ_BJLP01000019.1"/>
</dbReference>
<evidence type="ECO:0000256" key="2">
    <source>
        <dbReference type="ARBA" id="ARBA00022670"/>
    </source>
</evidence>
<keyword evidence="3 5" id="KW-0378">Hydrolase</keyword>
<feature type="compositionally biased region" description="Basic and acidic residues" evidence="6">
    <location>
        <begin position="357"/>
        <end position="367"/>
    </location>
</feature>
<dbReference type="GO" id="GO:0006508">
    <property type="term" value="P:proteolysis"/>
    <property type="evidence" value="ECO:0007669"/>
    <property type="project" value="UniProtKB-KW"/>
</dbReference>
<proteinExistence type="inferred from homology"/>
<dbReference type="GO" id="GO:0004252">
    <property type="term" value="F:serine-type endopeptidase activity"/>
    <property type="evidence" value="ECO:0007669"/>
    <property type="project" value="UniProtKB-UniRule"/>
</dbReference>
<comment type="similarity">
    <text evidence="1 5">Belongs to the peptidase S8 family.</text>
</comment>
<feature type="region of interest" description="Disordered" evidence="6">
    <location>
        <begin position="430"/>
        <end position="455"/>
    </location>
</feature>
<evidence type="ECO:0000313" key="10">
    <source>
        <dbReference type="EMBL" id="GEA80995.1"/>
    </source>
</evidence>
<keyword evidence="8" id="KW-0732">Signal</keyword>
<dbReference type="PRINTS" id="PR00723">
    <property type="entry name" value="SUBTILISIN"/>
</dbReference>